<gene>
    <name evidence="1" type="ORF">OLEA9_A071641</name>
</gene>
<dbReference type="InterPro" id="IPR045211">
    <property type="entry name" value="TFP11/STIP/Ntr1"/>
</dbReference>
<dbReference type="AlphaFoldDB" id="A0A8S0Q8T5"/>
<evidence type="ECO:0000313" key="1">
    <source>
        <dbReference type="EMBL" id="CAA2961212.1"/>
    </source>
</evidence>
<organism evidence="1 2">
    <name type="scientific">Olea europaea subsp. europaea</name>
    <dbReference type="NCBI Taxonomy" id="158383"/>
    <lineage>
        <taxon>Eukaryota</taxon>
        <taxon>Viridiplantae</taxon>
        <taxon>Streptophyta</taxon>
        <taxon>Embryophyta</taxon>
        <taxon>Tracheophyta</taxon>
        <taxon>Spermatophyta</taxon>
        <taxon>Magnoliopsida</taxon>
        <taxon>eudicotyledons</taxon>
        <taxon>Gunneridae</taxon>
        <taxon>Pentapetalae</taxon>
        <taxon>asterids</taxon>
        <taxon>lamiids</taxon>
        <taxon>Lamiales</taxon>
        <taxon>Oleaceae</taxon>
        <taxon>Oleeae</taxon>
        <taxon>Olea</taxon>
    </lineage>
</organism>
<dbReference type="GO" id="GO:0000390">
    <property type="term" value="P:spliceosomal complex disassembly"/>
    <property type="evidence" value="ECO:0007669"/>
    <property type="project" value="InterPro"/>
</dbReference>
<accession>A0A8S0Q8T5</accession>
<comment type="caution">
    <text evidence="1">The sequence shown here is derived from an EMBL/GenBank/DDBJ whole genome shotgun (WGS) entry which is preliminary data.</text>
</comment>
<sequence length="155" mass="17560">MARSLVPLATFKPKLRRSYQMAVEGMEVLQPGLKENMSYLRVREQRQFETQKKAAAQAQQRSYTDLGSGIQTEGMGGVEMSLKEVIEIHAQQNGLLFKPKPGRPQDGHQIYGFGNVSIIVDSINQKVFAQAEDKWSLVSLEQLQELHNRSSSKRR</sequence>
<dbReference type="GO" id="GO:0071008">
    <property type="term" value="C:U2-type post-mRNA release spliceosomal complex"/>
    <property type="evidence" value="ECO:0007669"/>
    <property type="project" value="TreeGrafter"/>
</dbReference>
<dbReference type="Proteomes" id="UP000594638">
    <property type="component" value="Unassembled WGS sequence"/>
</dbReference>
<dbReference type="OrthoDB" id="4822at2759"/>
<protein>
    <submittedName>
        <fullName evidence="1">Septin and tuftelin-interacting 1 homolog 1</fullName>
    </submittedName>
</protein>
<keyword evidence="2" id="KW-1185">Reference proteome</keyword>
<proteinExistence type="predicted"/>
<name>A0A8S0Q8T5_OLEEU</name>
<dbReference type="PANTHER" id="PTHR23329">
    <property type="entry name" value="TUFTELIN-INTERACTING PROTEIN 11-RELATED"/>
    <property type="match status" value="1"/>
</dbReference>
<evidence type="ECO:0000313" key="2">
    <source>
        <dbReference type="Proteomes" id="UP000594638"/>
    </source>
</evidence>
<dbReference type="EMBL" id="CACTIH010000513">
    <property type="protein sequence ID" value="CAA2961212.1"/>
    <property type="molecule type" value="Genomic_DNA"/>
</dbReference>
<dbReference type="Gramene" id="OE9A071641T1">
    <property type="protein sequence ID" value="OE9A071641C1"/>
    <property type="gene ID" value="OE9A071641"/>
</dbReference>
<dbReference type="PANTHER" id="PTHR23329:SF1">
    <property type="entry name" value="TUFTELIN-INTERACTING PROTEIN 11"/>
    <property type="match status" value="1"/>
</dbReference>
<reference evidence="1 2" key="1">
    <citation type="submission" date="2019-12" db="EMBL/GenBank/DDBJ databases">
        <authorList>
            <person name="Alioto T."/>
            <person name="Alioto T."/>
            <person name="Gomez Garrido J."/>
        </authorList>
    </citation>
    <scope>NUCLEOTIDE SEQUENCE [LARGE SCALE GENOMIC DNA]</scope>
</reference>